<keyword evidence="4" id="KW-0521">NADP</keyword>
<comment type="similarity">
    <text evidence="1 11">Belongs to the class-I pyridine nucleotide-disulfide oxidoreductase family.</text>
</comment>
<dbReference type="Gene3D" id="3.30.390.30">
    <property type="match status" value="1"/>
</dbReference>
<feature type="binding site" evidence="9">
    <location>
        <begin position="189"/>
        <end position="196"/>
    </location>
    <ligand>
        <name>NAD(+)</name>
        <dbReference type="ChEBI" id="CHEBI:57540"/>
    </ligand>
</feature>
<dbReference type="PANTHER" id="PTHR43014:SF5">
    <property type="entry name" value="GLUTATHIONE REDUCTASE (NADPH)"/>
    <property type="match status" value="1"/>
</dbReference>
<name>A0A938YFP0_9ACTN</name>
<evidence type="ECO:0000256" key="11">
    <source>
        <dbReference type="RuleBase" id="RU003691"/>
    </source>
</evidence>
<comment type="cofactor">
    <cofactor evidence="9">
        <name>FAD</name>
        <dbReference type="ChEBI" id="CHEBI:57692"/>
    </cofactor>
    <text evidence="9">Binds 1 FAD per subunit.</text>
</comment>
<dbReference type="SUPFAM" id="SSF51905">
    <property type="entry name" value="FAD/NAD(P)-binding domain"/>
    <property type="match status" value="1"/>
</dbReference>
<keyword evidence="9" id="KW-0547">Nucleotide-binding</keyword>
<evidence type="ECO:0000256" key="5">
    <source>
        <dbReference type="ARBA" id="ARBA00023002"/>
    </source>
</evidence>
<evidence type="ECO:0000256" key="3">
    <source>
        <dbReference type="ARBA" id="ARBA00022827"/>
    </source>
</evidence>
<dbReference type="EMBL" id="JAERWL010000002">
    <property type="protein sequence ID" value="MBM9475027.1"/>
    <property type="molecule type" value="Genomic_DNA"/>
</dbReference>
<evidence type="ECO:0000256" key="7">
    <source>
        <dbReference type="ARBA" id="ARBA00023284"/>
    </source>
</evidence>
<dbReference type="Proteomes" id="UP000663801">
    <property type="component" value="Unassembled WGS sequence"/>
</dbReference>
<dbReference type="PRINTS" id="PR00368">
    <property type="entry name" value="FADPNR"/>
</dbReference>
<dbReference type="NCBIfam" id="NF005884">
    <property type="entry name" value="PRK07846.1"/>
    <property type="match status" value="1"/>
</dbReference>
<evidence type="ECO:0000313" key="15">
    <source>
        <dbReference type="Proteomes" id="UP000663801"/>
    </source>
</evidence>
<evidence type="ECO:0000256" key="8">
    <source>
        <dbReference type="PIRSR" id="PIRSR000350-2"/>
    </source>
</evidence>
<evidence type="ECO:0000259" key="13">
    <source>
        <dbReference type="Pfam" id="PF07992"/>
    </source>
</evidence>
<evidence type="ECO:0000256" key="4">
    <source>
        <dbReference type="ARBA" id="ARBA00022857"/>
    </source>
</evidence>
<feature type="binding site" evidence="9">
    <location>
        <position position="320"/>
    </location>
    <ligand>
        <name>FAD</name>
        <dbReference type="ChEBI" id="CHEBI:57692"/>
    </ligand>
</feature>
<evidence type="ECO:0000256" key="6">
    <source>
        <dbReference type="ARBA" id="ARBA00023157"/>
    </source>
</evidence>
<keyword evidence="2 11" id="KW-0285">Flavoprotein</keyword>
<dbReference type="PRINTS" id="PR00411">
    <property type="entry name" value="PNDRDTASEI"/>
</dbReference>
<keyword evidence="15" id="KW-1185">Reference proteome</keyword>
<proteinExistence type="inferred from homology"/>
<evidence type="ECO:0000256" key="1">
    <source>
        <dbReference type="ARBA" id="ARBA00007532"/>
    </source>
</evidence>
<keyword evidence="6" id="KW-1015">Disulfide bond</keyword>
<gene>
    <name evidence="14" type="ORF">JL107_01080</name>
</gene>
<dbReference type="PANTHER" id="PTHR43014">
    <property type="entry name" value="MERCURIC REDUCTASE"/>
    <property type="match status" value="1"/>
</dbReference>
<organism evidence="14 15">
    <name type="scientific">Nakamurella flavida</name>
    <dbReference type="NCBI Taxonomy" id="363630"/>
    <lineage>
        <taxon>Bacteria</taxon>
        <taxon>Bacillati</taxon>
        <taxon>Actinomycetota</taxon>
        <taxon>Actinomycetes</taxon>
        <taxon>Nakamurellales</taxon>
        <taxon>Nakamurellaceae</taxon>
        <taxon>Nakamurella</taxon>
    </lineage>
</organism>
<dbReference type="InterPro" id="IPR012999">
    <property type="entry name" value="Pyr_OxRdtase_I_AS"/>
</dbReference>
<feature type="domain" description="Pyridine nucleotide-disulphide oxidoreductase dimerisation" evidence="12">
    <location>
        <begin position="356"/>
        <end position="465"/>
    </location>
</feature>
<evidence type="ECO:0000256" key="2">
    <source>
        <dbReference type="ARBA" id="ARBA00022630"/>
    </source>
</evidence>
<dbReference type="AlphaFoldDB" id="A0A938YFP0"/>
<comment type="caution">
    <text evidence="14">The sequence shown here is derived from an EMBL/GenBank/DDBJ whole genome shotgun (WGS) entry which is preliminary data.</text>
</comment>
<dbReference type="InterPro" id="IPR001100">
    <property type="entry name" value="Pyr_nuc-diS_OxRdtase"/>
</dbReference>
<feature type="domain" description="FAD/NAD(P)-binding" evidence="13">
    <location>
        <begin position="4"/>
        <end position="335"/>
    </location>
</feature>
<evidence type="ECO:0000259" key="12">
    <source>
        <dbReference type="Pfam" id="PF02852"/>
    </source>
</evidence>
<dbReference type="InterPro" id="IPR036188">
    <property type="entry name" value="FAD/NAD-bd_sf"/>
</dbReference>
<protein>
    <submittedName>
        <fullName evidence="14">Mycothione reductase</fullName>
        <ecNumber evidence="14">1.8.1.15</ecNumber>
    </submittedName>
</protein>
<evidence type="ECO:0000256" key="10">
    <source>
        <dbReference type="PIRSR" id="PIRSR000350-4"/>
    </source>
</evidence>
<feature type="active site" description="Proton acceptor" evidence="8">
    <location>
        <position position="455"/>
    </location>
</feature>
<dbReference type="PIRSF" id="PIRSF000350">
    <property type="entry name" value="Mercury_reductase_MerA"/>
    <property type="match status" value="1"/>
</dbReference>
<feature type="binding site" evidence="9">
    <location>
        <position position="279"/>
    </location>
    <ligand>
        <name>NAD(+)</name>
        <dbReference type="ChEBI" id="CHEBI:57540"/>
    </ligand>
</feature>
<dbReference type="EC" id="1.8.1.15" evidence="14"/>
<dbReference type="Pfam" id="PF07992">
    <property type="entry name" value="Pyr_redox_2"/>
    <property type="match status" value="1"/>
</dbReference>
<keyword evidence="7 11" id="KW-0676">Redox-active center</keyword>
<feature type="disulfide bond" description="Redox-active" evidence="10">
    <location>
        <begin position="39"/>
        <end position="44"/>
    </location>
</feature>
<dbReference type="RefSeq" id="WP_205255182.1">
    <property type="nucleotide sequence ID" value="NZ_BAAAPV010000001.1"/>
</dbReference>
<dbReference type="GO" id="GO:0050627">
    <property type="term" value="F:mycothione reductase [NAD(P)H] activity"/>
    <property type="evidence" value="ECO:0007669"/>
    <property type="project" value="UniProtKB-EC"/>
</dbReference>
<evidence type="ECO:0000313" key="14">
    <source>
        <dbReference type="EMBL" id="MBM9475027.1"/>
    </source>
</evidence>
<dbReference type="Pfam" id="PF02852">
    <property type="entry name" value="Pyr_redox_dim"/>
    <property type="match status" value="1"/>
</dbReference>
<dbReference type="PROSITE" id="PS00076">
    <property type="entry name" value="PYRIDINE_REDOX_1"/>
    <property type="match status" value="1"/>
</dbReference>
<dbReference type="SUPFAM" id="SSF55424">
    <property type="entry name" value="FAD/NAD-linked reductases, dimerisation (C-terminal) domain"/>
    <property type="match status" value="1"/>
</dbReference>
<feature type="binding site" evidence="9">
    <location>
        <position position="114"/>
    </location>
    <ligand>
        <name>FAD</name>
        <dbReference type="ChEBI" id="CHEBI:57692"/>
    </ligand>
</feature>
<evidence type="ECO:0000256" key="9">
    <source>
        <dbReference type="PIRSR" id="PIRSR000350-3"/>
    </source>
</evidence>
<dbReference type="InterPro" id="IPR004099">
    <property type="entry name" value="Pyr_nucl-diS_OxRdtase_dimer"/>
</dbReference>
<keyword evidence="3 9" id="KW-0274">FAD</keyword>
<keyword evidence="5 11" id="KW-0560">Oxidoreductase</keyword>
<dbReference type="InterPro" id="IPR023753">
    <property type="entry name" value="FAD/NAD-binding_dom"/>
</dbReference>
<reference evidence="14" key="1">
    <citation type="submission" date="2021-01" db="EMBL/GenBank/DDBJ databases">
        <title>KCTC 19127 draft genome.</title>
        <authorList>
            <person name="An D."/>
        </authorList>
    </citation>
    <scope>NUCLEOTIDE SEQUENCE</scope>
    <source>
        <strain evidence="14">KCTC 19127</strain>
    </source>
</reference>
<accession>A0A938YFP0</accession>
<dbReference type="Gene3D" id="3.50.50.60">
    <property type="entry name" value="FAD/NAD(P)-binding domain"/>
    <property type="match status" value="2"/>
</dbReference>
<feature type="binding site" evidence="9">
    <location>
        <position position="48"/>
    </location>
    <ligand>
        <name>FAD</name>
        <dbReference type="ChEBI" id="CHEBI:57692"/>
    </ligand>
</feature>
<dbReference type="GO" id="GO:0000166">
    <property type="term" value="F:nucleotide binding"/>
    <property type="evidence" value="ECO:0007669"/>
    <property type="project" value="UniProtKB-KW"/>
</dbReference>
<dbReference type="InterPro" id="IPR016156">
    <property type="entry name" value="FAD/NAD-linked_Rdtase_dimer_sf"/>
</dbReference>
<sequence length="500" mass="53092">MRNFDLVIIGTGSANSIPGPEFDHWNIAVVESGLFGGTCLNVGCIPTKMFVYPADIAEAVTTAGPLNLTGPTPTVDWPGLRDRIFGRIDSIEAGGREYRTGDRNPNVTVFAGHGRFTGDKQLTVDLHDGGTAEFTADRVVIGAGSRATVPPFPGLGDRPGEPGENGVVFHTSDTIMRIDDLPASIVIVGGGYIAAEFAHVFASFGTRVTQIARGPHLLGHHDADISVAYTAVARHRYDVRTRTTVTAVEAAPGGGQLVHLDGPDGTDTVQADQLLIATGRTPNGDRLDLDRTGVAMDKAGRIVVDEYQRTGVTDIWALGDVSSHYPLKHVANAEARTVRHNLAHPEKLVATDHRFVPAAVFTHPQIASVGCTQGELVENGQDFVVAQHRYGHIAAGWAREDETGFVKLIADPQSGKLLGAHIMGPEAATVIQPLIQAMSFGQTAAELARGQYWIHPALTEVLENALLALPAPLEYGELDAAEHDGGGVAQLSNQAEPIEV</sequence>
<keyword evidence="9" id="KW-0520">NAD</keyword>